<feature type="region of interest" description="Disordered" evidence="1">
    <location>
        <begin position="218"/>
        <end position="241"/>
    </location>
</feature>
<evidence type="ECO:0000256" key="1">
    <source>
        <dbReference type="SAM" id="MobiDB-lite"/>
    </source>
</evidence>
<accession>A0A9P0ZF63</accession>
<gene>
    <name evidence="2" type="ORF">CEURO_LOCUS14273</name>
</gene>
<feature type="region of interest" description="Disordered" evidence="1">
    <location>
        <begin position="1103"/>
        <end position="1124"/>
    </location>
</feature>
<feature type="compositionally biased region" description="Polar residues" evidence="1">
    <location>
        <begin position="469"/>
        <end position="478"/>
    </location>
</feature>
<feature type="region of interest" description="Disordered" evidence="1">
    <location>
        <begin position="98"/>
        <end position="120"/>
    </location>
</feature>
<reference evidence="2" key="1">
    <citation type="submission" date="2022-07" db="EMBL/GenBank/DDBJ databases">
        <authorList>
            <person name="Macas J."/>
            <person name="Novak P."/>
            <person name="Neumann P."/>
        </authorList>
    </citation>
    <scope>NUCLEOTIDE SEQUENCE</scope>
</reference>
<feature type="region of interest" description="Disordered" evidence="1">
    <location>
        <begin position="1"/>
        <end position="21"/>
    </location>
</feature>
<dbReference type="PANTHER" id="PTHR31115">
    <property type="entry name" value="OS05G0107300 PROTEIN"/>
    <property type="match status" value="1"/>
</dbReference>
<feature type="compositionally biased region" description="Low complexity" evidence="1">
    <location>
        <begin position="592"/>
        <end position="601"/>
    </location>
</feature>
<dbReference type="Proteomes" id="UP001152484">
    <property type="component" value="Unassembled WGS sequence"/>
</dbReference>
<feature type="compositionally biased region" description="Polar residues" evidence="1">
    <location>
        <begin position="1136"/>
        <end position="1146"/>
    </location>
</feature>
<feature type="region of interest" description="Disordered" evidence="1">
    <location>
        <begin position="1041"/>
        <end position="1074"/>
    </location>
</feature>
<feature type="compositionally biased region" description="Basic and acidic residues" evidence="1">
    <location>
        <begin position="356"/>
        <end position="378"/>
    </location>
</feature>
<feature type="region of interest" description="Disordered" evidence="1">
    <location>
        <begin position="528"/>
        <end position="649"/>
    </location>
</feature>
<proteinExistence type="predicted"/>
<feature type="region of interest" description="Disordered" evidence="1">
    <location>
        <begin position="356"/>
        <end position="409"/>
    </location>
</feature>
<feature type="compositionally biased region" description="Low complexity" evidence="1">
    <location>
        <begin position="102"/>
        <end position="117"/>
    </location>
</feature>
<feature type="compositionally biased region" description="Polar residues" evidence="1">
    <location>
        <begin position="1"/>
        <end position="14"/>
    </location>
</feature>
<feature type="compositionally biased region" description="Basic and acidic residues" evidence="1">
    <location>
        <begin position="1114"/>
        <end position="1124"/>
    </location>
</feature>
<feature type="compositionally biased region" description="Basic and acidic residues" evidence="1">
    <location>
        <begin position="541"/>
        <end position="557"/>
    </location>
</feature>
<feature type="region of interest" description="Disordered" evidence="1">
    <location>
        <begin position="446"/>
        <end position="500"/>
    </location>
</feature>
<feature type="region of interest" description="Disordered" evidence="1">
    <location>
        <begin position="299"/>
        <end position="338"/>
    </location>
</feature>
<feature type="region of interest" description="Disordered" evidence="1">
    <location>
        <begin position="1136"/>
        <end position="1161"/>
    </location>
</feature>
<feature type="compositionally biased region" description="Polar residues" evidence="1">
    <location>
        <begin position="395"/>
        <end position="405"/>
    </location>
</feature>
<organism evidence="2 3">
    <name type="scientific">Cuscuta europaea</name>
    <name type="common">European dodder</name>
    <dbReference type="NCBI Taxonomy" id="41803"/>
    <lineage>
        <taxon>Eukaryota</taxon>
        <taxon>Viridiplantae</taxon>
        <taxon>Streptophyta</taxon>
        <taxon>Embryophyta</taxon>
        <taxon>Tracheophyta</taxon>
        <taxon>Spermatophyta</taxon>
        <taxon>Magnoliopsida</taxon>
        <taxon>eudicotyledons</taxon>
        <taxon>Gunneridae</taxon>
        <taxon>Pentapetalae</taxon>
        <taxon>asterids</taxon>
        <taxon>lamiids</taxon>
        <taxon>Solanales</taxon>
        <taxon>Convolvulaceae</taxon>
        <taxon>Cuscuteae</taxon>
        <taxon>Cuscuta</taxon>
        <taxon>Cuscuta subgen. Cuscuta</taxon>
    </lineage>
</organism>
<dbReference type="AlphaFoldDB" id="A0A9P0ZF63"/>
<name>A0A9P0ZF63_CUSEU</name>
<sequence>MSASSKYDLTSSSPDRIVYGSGQRRSYGATLLEKTGNMDNPMLSSLPNMARSSSSGATQGDVVKFFQCLRIDPKAMVTEHKLRQIDFKRLTSLSLGAPLEDSPSMPSKGKPISSSSPEDVRRLKLSLRESCSKARERVKIFYESSSVFNKCFPNVPSRKRFRSDVLSNDRNSVLFSNERPVCGTSISKMGTQNLSNISGFEVEQQNLDERTKTIIPSKRTRTSMSDVRPNTPARQSGNLDRDMDLLRLPNNNPIQCDDRTSTSLPIEGWEKLRMKKKRSGIKPDVSGGSAAAKTVDGYRESKHGVQSRLLTDARPRLGENQSFRNGTNTGGIGLGKADATSPQASVVMRSSFFKAEQDNGHLHDRRDRSVGSEKERINVRAVNNASKTTAREELSSGSPTSSAKLNGSARAPRSGVCAAQKMAPTVQRAAVANDWEVSHCTNKLPSTSAVANRKRTASGRSPSPPVGQWASQRPQKSSRTARRTHFPIVSNDGETFAPDNSTEAVVCNDRRLSGSSPQCLKFKSDNLSAASESEESGVADTKPKDKSKKSEEVDGKIGFDVQNMSTLLLPPRKSKLVGGDEHGDGVRRQGRSSRSLTSSGSFMPSTVEKLGNVGTAKQLRSSRNNFDKTESKAGRPPTRKLSDRKAYKRQKHSTVNAAADYLVGSCDGQDELLAAASDVTNTAQALSSPFWKEMESLFRFISHLDITFLNKQMNGRNAVATPAPISTEASKLNIFPNGFDGDGDEVESVDFFAEHGVSGTTKSAPISLYQRLMAALIPEEAGEELSCCGNEDPKFSAYQPAFDVDTDSDSDIFHARTIYNSVSRHPASNGYRKYASGNSFSETDHSMLDSSIRPARESHFLSECNLTQNGLLPDEIVVSDVLFTEYQYNKMSIDERLLLEIEYLGIYPEPDTGMAQNREEEIRGDISNLDKKYQELVSQKNGMLHKLLNYADKTRVCQEKDLEQLAFGKLVEMAYKKYMACCGRNAHGMKSGKIAKQAALAFVKRTLKRYQEFEETGKSCFNESLFKEMFMSGISHFGDGRLDSITDGEPGSSGDARPSVSLGKQQSPSSNQEVFTEGSVVYEVNRVRRRELFLDDVGNKVATSGMPLSTAKGKRSERERDGKGTCREVLCRNGSNKIGRSASTTMKGERKPKAKPKQKTAQLSTSINSLVGKISEQSKPTGSSVLKPNEITINRTTKDKKDCEPEELEDPIDLSGLQLPGMDVLGVPDDLGNQGQDIGSWLNFDDDGLQDHDFMGLEIPMDDLADLNMMV</sequence>
<protein>
    <submittedName>
        <fullName evidence="2">Uncharacterized protein</fullName>
    </submittedName>
</protein>
<comment type="caution">
    <text evidence="2">The sequence shown here is derived from an EMBL/GenBank/DDBJ whole genome shotgun (WGS) entry which is preliminary data.</text>
</comment>
<dbReference type="PANTHER" id="PTHR31115:SF3">
    <property type="entry name" value="EXPRESSED PROTEIN"/>
    <property type="match status" value="1"/>
</dbReference>
<feature type="compositionally biased region" description="Basic and acidic residues" evidence="1">
    <location>
        <begin position="578"/>
        <end position="587"/>
    </location>
</feature>
<feature type="compositionally biased region" description="Polar residues" evidence="1">
    <location>
        <begin position="1062"/>
        <end position="1074"/>
    </location>
</feature>
<keyword evidence="3" id="KW-1185">Reference proteome</keyword>
<evidence type="ECO:0000313" key="2">
    <source>
        <dbReference type="EMBL" id="CAH9098498.1"/>
    </source>
</evidence>
<dbReference type="OrthoDB" id="1915143at2759"/>
<evidence type="ECO:0000313" key="3">
    <source>
        <dbReference type="Proteomes" id="UP001152484"/>
    </source>
</evidence>
<dbReference type="EMBL" id="CAMAPE010000036">
    <property type="protein sequence ID" value="CAH9098498.1"/>
    <property type="molecule type" value="Genomic_DNA"/>
</dbReference>